<organism evidence="3 4">
    <name type="scientific">Halomonas ventosae</name>
    <dbReference type="NCBI Taxonomy" id="229007"/>
    <lineage>
        <taxon>Bacteria</taxon>
        <taxon>Pseudomonadati</taxon>
        <taxon>Pseudomonadota</taxon>
        <taxon>Gammaproteobacteria</taxon>
        <taxon>Oceanospirillales</taxon>
        <taxon>Halomonadaceae</taxon>
        <taxon>Halomonas</taxon>
    </lineage>
</organism>
<name>A0A2T0VNB0_9GAMM</name>
<dbReference type="GO" id="GO:0008168">
    <property type="term" value="F:methyltransferase activity"/>
    <property type="evidence" value="ECO:0007669"/>
    <property type="project" value="UniProtKB-KW"/>
</dbReference>
<dbReference type="InterPro" id="IPR053173">
    <property type="entry name" value="SAM-binding_MTase"/>
</dbReference>
<evidence type="ECO:0000259" key="1">
    <source>
        <dbReference type="Pfam" id="PF13847"/>
    </source>
</evidence>
<proteinExistence type="predicted"/>
<dbReference type="PANTHER" id="PTHR45128">
    <property type="entry name" value="METHYLTRANSFERASE TYPE 11"/>
    <property type="match status" value="1"/>
</dbReference>
<protein>
    <submittedName>
        <fullName evidence="3">Methyltransferase family protein</fullName>
    </submittedName>
</protein>
<dbReference type="Pfam" id="PF13847">
    <property type="entry name" value="Methyltransf_31"/>
    <property type="match status" value="1"/>
</dbReference>
<dbReference type="InterPro" id="IPR036390">
    <property type="entry name" value="WH_DNA-bd_sf"/>
</dbReference>
<feature type="domain" description="S-adenosylmethionine-dependent methyltransferase Rv2258c-like winged HTH" evidence="2">
    <location>
        <begin position="28"/>
        <end position="97"/>
    </location>
</feature>
<dbReference type="AlphaFoldDB" id="A0A2T0VNB0"/>
<gene>
    <name evidence="3" type="ORF">BCL64_106191</name>
</gene>
<dbReference type="Proteomes" id="UP000239896">
    <property type="component" value="Unassembled WGS sequence"/>
</dbReference>
<dbReference type="SUPFAM" id="SSF46785">
    <property type="entry name" value="Winged helix' DNA-binding domain"/>
    <property type="match status" value="1"/>
</dbReference>
<keyword evidence="3" id="KW-0489">Methyltransferase</keyword>
<dbReference type="Pfam" id="PF21320">
    <property type="entry name" value="WHD_Rv2258c"/>
    <property type="match status" value="1"/>
</dbReference>
<dbReference type="PANTHER" id="PTHR45128:SF2">
    <property type="entry name" value="METHYLTRANSFERASE DOMAIN-CONTAINING PROTEIN"/>
    <property type="match status" value="1"/>
</dbReference>
<dbReference type="EMBL" id="PVTM01000006">
    <property type="protein sequence ID" value="PRY71812.1"/>
    <property type="molecule type" value="Genomic_DNA"/>
</dbReference>
<dbReference type="Gene3D" id="3.40.50.150">
    <property type="entry name" value="Vaccinia Virus protein VP39"/>
    <property type="match status" value="1"/>
</dbReference>
<keyword evidence="3" id="KW-0808">Transferase</keyword>
<dbReference type="InterPro" id="IPR036388">
    <property type="entry name" value="WH-like_DNA-bd_sf"/>
</dbReference>
<dbReference type="InterPro" id="IPR048711">
    <property type="entry name" value="WHD_Rv2258c"/>
</dbReference>
<evidence type="ECO:0000313" key="3">
    <source>
        <dbReference type="EMBL" id="PRY71812.1"/>
    </source>
</evidence>
<evidence type="ECO:0000313" key="4">
    <source>
        <dbReference type="Proteomes" id="UP000239896"/>
    </source>
</evidence>
<dbReference type="InterPro" id="IPR029063">
    <property type="entry name" value="SAM-dependent_MTases_sf"/>
</dbReference>
<dbReference type="GO" id="GO:0032259">
    <property type="term" value="P:methylation"/>
    <property type="evidence" value="ECO:0007669"/>
    <property type="project" value="UniProtKB-KW"/>
</dbReference>
<feature type="domain" description="Methyltransferase" evidence="1">
    <location>
        <begin position="174"/>
        <end position="334"/>
    </location>
</feature>
<dbReference type="SUPFAM" id="SSF53335">
    <property type="entry name" value="S-adenosyl-L-methionine-dependent methyltransferases"/>
    <property type="match status" value="1"/>
</dbReference>
<keyword evidence="4" id="KW-1185">Reference proteome</keyword>
<evidence type="ECO:0000259" key="2">
    <source>
        <dbReference type="Pfam" id="PF21320"/>
    </source>
</evidence>
<dbReference type="InterPro" id="IPR025714">
    <property type="entry name" value="Methyltranfer_dom"/>
</dbReference>
<reference evidence="3 4" key="1">
    <citation type="submission" date="2018-03" db="EMBL/GenBank/DDBJ databases">
        <title>Comparative analysis of microorganisms from saline springs in Andes Mountain Range, Colombia.</title>
        <authorList>
            <person name="Rubin E."/>
        </authorList>
    </citation>
    <scope>NUCLEOTIDE SEQUENCE [LARGE SCALE GENOMIC DNA]</scope>
    <source>
        <strain evidence="3 4">USBA 854</strain>
    </source>
</reference>
<dbReference type="RefSeq" id="WP_219904818.1">
    <property type="nucleotide sequence ID" value="NZ_PVTM01000006.1"/>
</dbReference>
<accession>A0A2T0VNB0</accession>
<dbReference type="Gene3D" id="1.10.10.10">
    <property type="entry name" value="Winged helix-like DNA-binding domain superfamily/Winged helix DNA-binding domain"/>
    <property type="match status" value="1"/>
</dbReference>
<comment type="caution">
    <text evidence="3">The sequence shown here is derived from an EMBL/GenBank/DDBJ whole genome shotgun (WGS) entry which is preliminary data.</text>
</comment>
<sequence length="355" mass="38091">MNAPAIDQTKLESFVTRAVGDLSSAYGGVMVSLGSKLGLYKAMAGAGPIGAAELAARTGCTERYVREWLNAQAAGDYVGYHAVSDTYELSPEQALVLADEESPLFIPHAWQVPASMWFDEERTLEAFRTGKGVAWGDHDGRLQCGVAAFYRNGYRASLVPEWLPALEGVVEQLEAGTVVADVGCGHGHSTVLMAQAFPRSRFHGFDGHAASIDAARHNAAAAGVAERASFEVARAVDYPDEQYGLICFFDCLHDMGDPVAAARYAARVLAPGGTVMLVEPFAQDRVEHNLSPVSRMYYAASTTICCAHAISEGGELVLGAQAGEARLAEVFREAGFSHFRRAAETPFNLILEARR</sequence>